<gene>
    <name evidence="2" type="ORF">KHLLAP_LOCUS12468</name>
</gene>
<evidence type="ECO:0000256" key="1">
    <source>
        <dbReference type="SAM" id="MobiDB-lite"/>
    </source>
</evidence>
<dbReference type="EMBL" id="CAUWAG010000018">
    <property type="protein sequence ID" value="CAJ2512000.1"/>
    <property type="molecule type" value="Genomic_DNA"/>
</dbReference>
<evidence type="ECO:0000313" key="3">
    <source>
        <dbReference type="Proteomes" id="UP001295740"/>
    </source>
</evidence>
<dbReference type="Proteomes" id="UP001295740">
    <property type="component" value="Unassembled WGS sequence"/>
</dbReference>
<proteinExistence type="predicted"/>
<protein>
    <submittedName>
        <fullName evidence="2">Uu.00g076250.m01.CDS01</fullName>
    </submittedName>
</protein>
<feature type="compositionally biased region" description="Acidic residues" evidence="1">
    <location>
        <begin position="116"/>
        <end position="128"/>
    </location>
</feature>
<dbReference type="AlphaFoldDB" id="A0AAI8VWQ5"/>
<organism evidence="2 3">
    <name type="scientific">Anthostomella pinea</name>
    <dbReference type="NCBI Taxonomy" id="933095"/>
    <lineage>
        <taxon>Eukaryota</taxon>
        <taxon>Fungi</taxon>
        <taxon>Dikarya</taxon>
        <taxon>Ascomycota</taxon>
        <taxon>Pezizomycotina</taxon>
        <taxon>Sordariomycetes</taxon>
        <taxon>Xylariomycetidae</taxon>
        <taxon>Xylariales</taxon>
        <taxon>Xylariaceae</taxon>
        <taxon>Anthostomella</taxon>
    </lineage>
</organism>
<sequence>MPLVDPPAWSHDDGCSPLAPTPCVDPYQTMPSEDEPVPGYYDPLPPYYEGNTMPSELQMEGIMNGELSMESLLDGELSIETLMDGVLSGDESSFDEEMTLPQSSPPPSPTYKDLTPTEEDDAPGEEDTSPLGVEEYQEYLSKP</sequence>
<evidence type="ECO:0000313" key="2">
    <source>
        <dbReference type="EMBL" id="CAJ2512000.1"/>
    </source>
</evidence>
<feature type="region of interest" description="Disordered" evidence="1">
    <location>
        <begin position="1"/>
        <end position="52"/>
    </location>
</feature>
<comment type="caution">
    <text evidence="2">The sequence shown here is derived from an EMBL/GenBank/DDBJ whole genome shotgun (WGS) entry which is preliminary data.</text>
</comment>
<name>A0AAI8VWQ5_9PEZI</name>
<feature type="region of interest" description="Disordered" evidence="1">
    <location>
        <begin position="83"/>
        <end position="143"/>
    </location>
</feature>
<keyword evidence="3" id="KW-1185">Reference proteome</keyword>
<reference evidence="2" key="1">
    <citation type="submission" date="2023-10" db="EMBL/GenBank/DDBJ databases">
        <authorList>
            <person name="Hackl T."/>
        </authorList>
    </citation>
    <scope>NUCLEOTIDE SEQUENCE</scope>
</reference>
<accession>A0AAI8VWQ5</accession>